<proteinExistence type="predicted"/>
<dbReference type="InterPro" id="IPR008964">
    <property type="entry name" value="Invasin/intimin_cell_adhesion"/>
</dbReference>
<dbReference type="AlphaFoldDB" id="A0A6N3GC71"/>
<protein>
    <recommendedName>
        <fullName evidence="2">Bacterial Ig-like domain (Group 2)</fullName>
    </recommendedName>
</protein>
<sequence length="173" mass="19066">MNKLILIVMVICLNVQICKAYKNGTLWPGKVVRLDVDASAGYFNPQWSVNNPTVSLSGSGFYRNVTADRYFGGTCIITCSYDYYVGTSKYNRKVTWEYDCADNTFTLSPTNMNIGIGKSKALSWTFDWATYKVPAMQFSGYDPSIIDVSPDGTVLGKKEGSTTVYASSDLGSN</sequence>
<gene>
    <name evidence="1" type="ORF">PCLFYP37_03296</name>
</gene>
<reference evidence="1" key="1">
    <citation type="submission" date="2019-11" db="EMBL/GenBank/DDBJ databases">
        <authorList>
            <person name="Feng L."/>
        </authorList>
    </citation>
    <scope>NUCLEOTIDE SEQUENCE</scope>
    <source>
        <strain evidence="1">PclaraLFYP37</strain>
    </source>
</reference>
<dbReference type="Gene3D" id="2.60.40.1080">
    <property type="match status" value="1"/>
</dbReference>
<dbReference type="RefSeq" id="WP_412443093.1">
    <property type="nucleotide sequence ID" value="NZ_CACRUT010000028.1"/>
</dbReference>
<evidence type="ECO:0008006" key="2">
    <source>
        <dbReference type="Google" id="ProtNLM"/>
    </source>
</evidence>
<evidence type="ECO:0000313" key="1">
    <source>
        <dbReference type="EMBL" id="VYU61139.1"/>
    </source>
</evidence>
<dbReference type="SUPFAM" id="SSF49373">
    <property type="entry name" value="Invasin/intimin cell-adhesion fragments"/>
    <property type="match status" value="1"/>
</dbReference>
<organism evidence="1">
    <name type="scientific">Paraprevotella clara</name>
    <dbReference type="NCBI Taxonomy" id="454154"/>
    <lineage>
        <taxon>Bacteria</taxon>
        <taxon>Pseudomonadati</taxon>
        <taxon>Bacteroidota</taxon>
        <taxon>Bacteroidia</taxon>
        <taxon>Bacteroidales</taxon>
        <taxon>Prevotellaceae</taxon>
        <taxon>Paraprevotella</taxon>
    </lineage>
</organism>
<dbReference type="EMBL" id="CACRUT010000028">
    <property type="protein sequence ID" value="VYU61139.1"/>
    <property type="molecule type" value="Genomic_DNA"/>
</dbReference>
<name>A0A6N3GC71_9BACT</name>
<accession>A0A6N3GC71</accession>